<evidence type="ECO:0000259" key="2">
    <source>
        <dbReference type="Pfam" id="PF03572"/>
    </source>
</evidence>
<dbReference type="SUPFAM" id="SSF52096">
    <property type="entry name" value="ClpP/crotonase"/>
    <property type="match status" value="1"/>
</dbReference>
<evidence type="ECO:0000313" key="4">
    <source>
        <dbReference type="EMBL" id="CCX31071.1"/>
    </source>
</evidence>
<dbReference type="PANTHER" id="PTHR37049:SF4">
    <property type="entry name" value="RHODANESE DOMAIN-CONTAINING PROTEIN"/>
    <property type="match status" value="1"/>
</dbReference>
<dbReference type="Gene3D" id="3.90.226.10">
    <property type="entry name" value="2-enoyl-CoA Hydratase, Chain A, domain 1"/>
    <property type="match status" value="1"/>
</dbReference>
<dbReference type="InterPro" id="IPR052766">
    <property type="entry name" value="S41A_metabolite_peptidase"/>
</dbReference>
<dbReference type="GO" id="GO:0006508">
    <property type="term" value="P:proteolysis"/>
    <property type="evidence" value="ECO:0007669"/>
    <property type="project" value="InterPro"/>
</dbReference>
<dbReference type="AlphaFoldDB" id="U4LTT6"/>
<dbReference type="PANTHER" id="PTHR37049">
    <property type="entry name" value="PEPTIDASE S41 FAMILY PROTEIN"/>
    <property type="match status" value="1"/>
</dbReference>
<sequence>MRWTTVGASLLLWGVQLVVADSDPCAEFAQTRGNGLDAKLWLRCIQNIPFRQSKAAETIRNLKIFFGLDTYAQYMINPPTTELELTPFKLNETIAEIENNIRDMKYRNNWEFDYDVVKMFQRFRDGHTDYQPVCTHGYLYVHDFPITAISKDSSSLPDIYHVLADFESSIWRPPRLGQKIIKINGQDPHTYLSDFTRNSPEALDWVDPDARFNEMLYGYPEGTSRGRFARRNMWNGEDIKIIWENGTETTVEFKMQLAKEIFQNGKLLFKDTKSLEEICFLSDMELALRKRGAVSQVAPGRIKKRGERWDFKERVKHNGREDEMRDLQQRRDIGNKKRAALPLPKVPNGYPQPLSYSDEYAMATYPVPEDPEAVVLNIRTFDETYLSSSAFVQSMTRFIRSSIVAWKSAGYQRLIIDVSNNRGGKAILPFDILKQLFPADEEFMTINMHYSPLTWAYMSTINSGREYSLFKDTSMNDFSSMTDFLGPVQKDGTCFTKMWKQDYVQFGKDAYDIIVSASGPPPFKPENIAVISNSLCASACHSLVESLRAQGVRAFAYGGRAVKSSPMQPVGGTKGGKVLRYEDVRQHLLSAQPSLVSLAGPKEDWQLSPLPVRTTQGNTHLMLNSENKFRAGNSLPLQFVYTPACGRFWMEEKMLSDVSEVWRRTREMAWDEQGVAKRCVEYKQIDDQRKYQGGREDEEGVVSGAWSTGRIVYETFRGR</sequence>
<dbReference type="OrthoDB" id="27214at2759"/>
<reference evidence="4 5" key="1">
    <citation type="journal article" date="2013" name="PLoS Genet.">
        <title>The genome and development-dependent transcriptomes of Pyronema confluens: a window into fungal evolution.</title>
        <authorList>
            <person name="Traeger S."/>
            <person name="Altegoer F."/>
            <person name="Freitag M."/>
            <person name="Gabaldon T."/>
            <person name="Kempken F."/>
            <person name="Kumar A."/>
            <person name="Marcet-Houben M."/>
            <person name="Poggeler S."/>
            <person name="Stajich J.E."/>
            <person name="Nowrousian M."/>
        </authorList>
    </citation>
    <scope>NUCLEOTIDE SEQUENCE [LARGE SCALE GENOMIC DNA]</scope>
    <source>
        <strain evidence="5">CBS 100304</strain>
        <tissue evidence="4">Vegetative mycelium</tissue>
    </source>
</reference>
<accession>U4LTT6</accession>
<feature type="domain" description="CPAF-like PDZ" evidence="3">
    <location>
        <begin position="142"/>
        <end position="258"/>
    </location>
</feature>
<feature type="domain" description="Tail specific protease" evidence="2">
    <location>
        <begin position="385"/>
        <end position="579"/>
    </location>
</feature>
<dbReference type="OMA" id="AQDMVML"/>
<dbReference type="GO" id="GO:0008236">
    <property type="term" value="F:serine-type peptidase activity"/>
    <property type="evidence" value="ECO:0007669"/>
    <property type="project" value="InterPro"/>
</dbReference>
<keyword evidence="1" id="KW-0732">Signal</keyword>
<dbReference type="InterPro" id="IPR005151">
    <property type="entry name" value="Tail-specific_protease"/>
</dbReference>
<dbReference type="Pfam" id="PF23658">
    <property type="entry name" value="PDZ_CPAF_rel"/>
    <property type="match status" value="1"/>
</dbReference>
<keyword evidence="5" id="KW-1185">Reference proteome</keyword>
<dbReference type="InterPro" id="IPR029045">
    <property type="entry name" value="ClpP/crotonase-like_dom_sf"/>
</dbReference>
<dbReference type="EMBL" id="HF935531">
    <property type="protein sequence ID" value="CCX31071.1"/>
    <property type="molecule type" value="Genomic_DNA"/>
</dbReference>
<name>U4LTT6_PYROM</name>
<gene>
    <name evidence="4" type="ORF">PCON_09899</name>
</gene>
<protein>
    <submittedName>
        <fullName evidence="4">Uncharacterized protein</fullName>
    </submittedName>
</protein>
<organism evidence="4 5">
    <name type="scientific">Pyronema omphalodes (strain CBS 100304)</name>
    <name type="common">Pyronema confluens</name>
    <dbReference type="NCBI Taxonomy" id="1076935"/>
    <lineage>
        <taxon>Eukaryota</taxon>
        <taxon>Fungi</taxon>
        <taxon>Dikarya</taxon>
        <taxon>Ascomycota</taxon>
        <taxon>Pezizomycotina</taxon>
        <taxon>Pezizomycetes</taxon>
        <taxon>Pezizales</taxon>
        <taxon>Pyronemataceae</taxon>
        <taxon>Pyronema</taxon>
    </lineage>
</organism>
<dbReference type="InterPro" id="IPR056186">
    <property type="entry name" value="PDZ_CPAF-rel"/>
</dbReference>
<feature type="signal peptide" evidence="1">
    <location>
        <begin position="1"/>
        <end position="20"/>
    </location>
</feature>
<evidence type="ECO:0000256" key="1">
    <source>
        <dbReference type="SAM" id="SignalP"/>
    </source>
</evidence>
<feature type="chain" id="PRO_5004651904" evidence="1">
    <location>
        <begin position="21"/>
        <end position="719"/>
    </location>
</feature>
<evidence type="ECO:0000259" key="3">
    <source>
        <dbReference type="Pfam" id="PF23658"/>
    </source>
</evidence>
<proteinExistence type="predicted"/>
<dbReference type="STRING" id="1076935.U4LTT6"/>
<dbReference type="Proteomes" id="UP000018144">
    <property type="component" value="Unassembled WGS sequence"/>
</dbReference>
<dbReference type="Pfam" id="PF03572">
    <property type="entry name" value="Peptidase_S41"/>
    <property type="match status" value="1"/>
</dbReference>
<dbReference type="eggNOG" id="ENOG502S90K">
    <property type="taxonomic scope" value="Eukaryota"/>
</dbReference>
<evidence type="ECO:0000313" key="5">
    <source>
        <dbReference type="Proteomes" id="UP000018144"/>
    </source>
</evidence>